<protein>
    <submittedName>
        <fullName evidence="1">Uncharacterized protein</fullName>
    </submittedName>
</protein>
<name>A0A0H5DQH4_9BACT</name>
<dbReference type="EMBL" id="CWGJ01000011">
    <property type="protein sequence ID" value="CRX38328.1"/>
    <property type="molecule type" value="Genomic_DNA"/>
</dbReference>
<dbReference type="RefSeq" id="WP_098038171.1">
    <property type="nucleotide sequence ID" value="NZ_CWGJ01000011.1"/>
</dbReference>
<reference evidence="2" key="1">
    <citation type="submission" date="2015-06" db="EMBL/GenBank/DDBJ databases">
        <authorList>
            <person name="Bertelli C."/>
        </authorList>
    </citation>
    <scope>NUCLEOTIDE SEQUENCE [LARGE SCALE GENOMIC DNA]</scope>
    <source>
        <strain evidence="2">CRIB-30</strain>
    </source>
</reference>
<sequence>MQPRKAQTIIDGHLFEYVSLNDDKADESWMFKAEGRTLVFSSSLIQSTEIRTLLEEMANPPRVFIAEHLLPDEDFDLMRQEKLNALDAEAALKCQINCMPLSTPPLYYPPLDKRLAGQSVSDFLKFFQLEQAEGILGYAQIVGRKIERFLSEIAPEEVERYELEWKLKDVIHEIDSPLLAVVRKEAGKALQEMAAEGIQRNELLAKEKSLMRLRIELKGMLSNHLDALKELYLALERILEKENWAEDLYLSVLSLSVLYEEVIKEKELALSNWVKLSLLMNFLERDENISILITSPKRLRLMAPYLVRTAFEGVAKKFTKREQLNGILGIDALAAAIHERQLQGDTNLANGSERFVAALQRAFYGLSRLFSKEVFPIRKQGSELDMEALATIPCYHEIASGVVPLIQRSPSSTQKFALTDAGELAFNFLS</sequence>
<dbReference type="AlphaFoldDB" id="A0A0H5DQH4"/>
<gene>
    <name evidence="1" type="ORF">ELAC_0982</name>
</gene>
<dbReference type="Proteomes" id="UP000220251">
    <property type="component" value="Unassembled WGS sequence"/>
</dbReference>
<keyword evidence="2" id="KW-1185">Reference proteome</keyword>
<evidence type="ECO:0000313" key="1">
    <source>
        <dbReference type="EMBL" id="CRX38328.1"/>
    </source>
</evidence>
<evidence type="ECO:0000313" key="2">
    <source>
        <dbReference type="Proteomes" id="UP000220251"/>
    </source>
</evidence>
<proteinExistence type="predicted"/>
<accession>A0A0H5DQH4</accession>
<organism evidence="1 2">
    <name type="scientific">Estrella lausannensis</name>
    <dbReference type="NCBI Taxonomy" id="483423"/>
    <lineage>
        <taxon>Bacteria</taxon>
        <taxon>Pseudomonadati</taxon>
        <taxon>Chlamydiota</taxon>
        <taxon>Chlamydiia</taxon>
        <taxon>Parachlamydiales</taxon>
        <taxon>Candidatus Criblamydiaceae</taxon>
        <taxon>Estrella</taxon>
    </lineage>
</organism>